<feature type="compositionally biased region" description="Basic and acidic residues" evidence="2">
    <location>
        <begin position="1607"/>
        <end position="1617"/>
    </location>
</feature>
<dbReference type="GO" id="GO:0005524">
    <property type="term" value="F:ATP binding"/>
    <property type="evidence" value="ECO:0007669"/>
    <property type="project" value="UniProtKB-UniRule"/>
</dbReference>
<feature type="compositionally biased region" description="Low complexity" evidence="2">
    <location>
        <begin position="1802"/>
        <end position="1812"/>
    </location>
</feature>
<evidence type="ECO:0000256" key="2">
    <source>
        <dbReference type="SAM" id="MobiDB-lite"/>
    </source>
</evidence>
<feature type="signal peptide" evidence="3">
    <location>
        <begin position="1"/>
        <end position="21"/>
    </location>
</feature>
<feature type="region of interest" description="Disordered" evidence="2">
    <location>
        <begin position="852"/>
        <end position="883"/>
    </location>
</feature>
<dbReference type="Pfam" id="PF07714">
    <property type="entry name" value="PK_Tyr_Ser-Thr"/>
    <property type="match status" value="1"/>
</dbReference>
<reference evidence="5 6" key="1">
    <citation type="submission" date="2020-04" db="EMBL/GenBank/DDBJ databases">
        <authorList>
            <person name="Alioto T."/>
            <person name="Alioto T."/>
            <person name="Gomez Garrido J."/>
        </authorList>
    </citation>
    <scope>NUCLEOTIDE SEQUENCE [LARGE SCALE GENOMIC DNA]</scope>
</reference>
<dbReference type="PROSITE" id="PS00107">
    <property type="entry name" value="PROTEIN_KINASE_ATP"/>
    <property type="match status" value="1"/>
</dbReference>
<feature type="region of interest" description="Disordered" evidence="2">
    <location>
        <begin position="1733"/>
        <end position="1783"/>
    </location>
</feature>
<feature type="region of interest" description="Disordered" evidence="2">
    <location>
        <begin position="781"/>
        <end position="802"/>
    </location>
</feature>
<dbReference type="PANTHER" id="PTHR24417:SF7">
    <property type="entry name" value="CHROMATIN MODIFICATION-RELATED PROTEIN EAF1"/>
    <property type="match status" value="1"/>
</dbReference>
<evidence type="ECO:0000256" key="3">
    <source>
        <dbReference type="SAM" id="SignalP"/>
    </source>
</evidence>
<keyword evidence="1" id="KW-0067">ATP-binding</keyword>
<feature type="compositionally biased region" description="Polar residues" evidence="2">
    <location>
        <begin position="793"/>
        <end position="802"/>
    </location>
</feature>
<dbReference type="PANTHER" id="PTHR24417">
    <property type="entry name" value="SERINE/THREONINE-PROTEIN KINASE LMTK1"/>
    <property type="match status" value="1"/>
</dbReference>
<keyword evidence="1" id="KW-0547">Nucleotide-binding</keyword>
<feature type="compositionally biased region" description="Low complexity" evidence="2">
    <location>
        <begin position="1580"/>
        <end position="1593"/>
    </location>
</feature>
<dbReference type="PROSITE" id="PS50011">
    <property type="entry name" value="PROTEIN_KINASE_DOM"/>
    <property type="match status" value="1"/>
</dbReference>
<dbReference type="EMBL" id="CADEPI010000007">
    <property type="protein sequence ID" value="CAB3361891.1"/>
    <property type="molecule type" value="Genomic_DNA"/>
</dbReference>
<feature type="compositionally biased region" description="Acidic residues" evidence="2">
    <location>
        <begin position="1190"/>
        <end position="1199"/>
    </location>
</feature>
<feature type="compositionally biased region" description="Basic and acidic residues" evidence="2">
    <location>
        <begin position="1118"/>
        <end position="1139"/>
    </location>
</feature>
<protein>
    <recommendedName>
        <fullName evidence="4">Protein kinase domain-containing protein</fullName>
    </recommendedName>
</protein>
<dbReference type="GO" id="GO:0004672">
    <property type="term" value="F:protein kinase activity"/>
    <property type="evidence" value="ECO:0007669"/>
    <property type="project" value="InterPro"/>
</dbReference>
<proteinExistence type="predicted"/>
<evidence type="ECO:0000256" key="1">
    <source>
        <dbReference type="PROSITE-ProRule" id="PRU10141"/>
    </source>
</evidence>
<feature type="compositionally biased region" description="Basic and acidic residues" evidence="2">
    <location>
        <begin position="852"/>
        <end position="862"/>
    </location>
</feature>
<feature type="compositionally biased region" description="Low complexity" evidence="2">
    <location>
        <begin position="1761"/>
        <end position="1777"/>
    </location>
</feature>
<dbReference type="InterPro" id="IPR011009">
    <property type="entry name" value="Kinase-like_dom_sf"/>
</dbReference>
<comment type="caution">
    <text evidence="5">The sequence shown here is derived from an EMBL/GenBank/DDBJ whole genome shotgun (WGS) entry which is preliminary data.</text>
</comment>
<organism evidence="5 6">
    <name type="scientific">Cloeon dipterum</name>
    <dbReference type="NCBI Taxonomy" id="197152"/>
    <lineage>
        <taxon>Eukaryota</taxon>
        <taxon>Metazoa</taxon>
        <taxon>Ecdysozoa</taxon>
        <taxon>Arthropoda</taxon>
        <taxon>Hexapoda</taxon>
        <taxon>Insecta</taxon>
        <taxon>Pterygota</taxon>
        <taxon>Palaeoptera</taxon>
        <taxon>Ephemeroptera</taxon>
        <taxon>Pisciforma</taxon>
        <taxon>Baetidae</taxon>
        <taxon>Cloeon</taxon>
    </lineage>
</organism>
<sequence length="1819" mass="200887">MAWDCREVVFLVLSLLQQGGCYPIDWTNTAGGAEEVWGPIAASLVLLVMCAALALLGCVCCRRNKSPPFQTKKDPVKQPVVKKEFNDTTSNHSLSTAGFVNPLASAATPASANTEFTIFPPPGVQPPDRPVPTVRFEPLPDIRPRFAITPASPEASRLRPAAFNSAAPKLPSTEFFNEPSFPRERLKYLRELGKGWFGKVVEGEGFMDGPGTSPVVVKILNEAAPEEDRCLFLREVAALRALNHPNLLKVLGCSYDSEPLLITMEYCPMGDLKSFLINHRNNAAQFEQEGKLLSIMCQLAAGLEFMAQNGFVHTDLAARNCQLASDYSVKIGDYGNSIDRFKEEYYYAGEMALPIRWCAPETLVCTESIIETKEVTPSANVWTFGVLLWEVIEFGSLPYSALSDDEVIVHVLGPSRQILPTPSLNLPHSQYLYHLMKLCWSSEMNRPNISQINSMLNHLLSNKSLADKTFEERWASLKPNNSVMLQLPGQQEHHVVVIENHDLKSTPSKDCFPTVEKQRSPSLQNLHGSLDDVQELRSISLPNSREVSPVKTIATTISSTGDLFSSQSTTLDDDDTRKICEAIQDLDDALALEQTSSSECSSIICTPIRRHSITAKPEDTTLKLDSDSEEEETWRGRVERGEFSEKVRQKSQSVQDLMVLTHIDSSSDGDEEYLMPRPLKGEIFKSEGNICGAVVIEGLLDSFRKLRKLSKIDDAAVDSLPCESISAVALDFQFDDEPLSNKFLSSDLSNKYLISDESAAVSDVQAEAFDQPYSILDITEDTTKEEESESAENPNPQHSLEQNFDVPVTSFLANNKEEPIQVLETPANVLNSIVLESQMEVPIVVTDLTKPESEAKTIREETESASSQNLLQPPPPKSHKTKPLHIDLASEPVSMIAYESSQPKHHRKIRDVSKDLNYMQIKSHFQKLPNSDTAGMIAFDSHVPPVSLHSPEDPISTTKAVEASHPPVMLKVERKPLPSPEKEASEGPNSTIAFEYVEEKQEALILDAEPLFKPKRLAELCEETLVLEVKPYDESSMEAIILDVDTTNLAAEICLENPELVQLSTQTTENLQTTALSRLDNLLNDRNDVVNNWSEMKFSTKRSNGDLDGLKAGLEEFTIKRTTPDDERSSDSGYRDKASLSESCDGESGEKYNLEDIEVELETFGQLGTPSSDSGLERTPHDDLKGFDAADGDEKNEDDDEFWKQQMASLKNAAGKTMALFHEAVGTDLSPSDEEKAYTNSWFKRSLEDSEGSSDAENSGYGLDEASEAAIRSELQQKLPNLGGCSDGGDEEEVRQEDIPVHYNIYPAPLSPILEEQESLASSGSCSPSVSVATKVAVAVRSKSLSSSCSNSPAQVETPPLVMDRSEHFEADIRAAIESCSAGASTQDDDDVLFINTETNEATMVESPLKPKLPFLNFANGQEVYGTATSVDDQWLEDEEEEEEPVHEKVTSFGMEKDEAAEAMTWISLPSTKVPMPSPEEEHAKLVGTELNEPQVQCLTPDWESDTGSEDSCSSGEFVWKEGDKETEVKPVVSNEVELDEQKQAVEASNVPQAMHSPTKTFETFNTMDVIEEEDEDDGSSCSSSETEFIPSSWNSEATPNRSSLRSPEKKSELKKNVSFKKEKYHHVYEYPREPSDTEVDESVFVDSRKRWETSQNPVDYANYADWELYDDDLGENADPDTDPDSSEHGKVQKPFNFYKLSSIECDFNNGVNAEENDFFISSSTRPFHLNPAAISTSQFFPGMGTGEQSEPPSPGGSSGGSSNTTPPSPLSPTSLGELRHTRDKLKLDLPNKFCLVPPLSPKLKASPSPTSEAAETQA</sequence>
<feature type="region of interest" description="Disordered" evidence="2">
    <location>
        <begin position="1571"/>
        <end position="1617"/>
    </location>
</feature>
<feature type="region of interest" description="Disordered" evidence="2">
    <location>
        <begin position="1244"/>
        <end position="1294"/>
    </location>
</feature>
<dbReference type="CDD" id="cd00192">
    <property type="entry name" value="PTKc"/>
    <property type="match status" value="1"/>
</dbReference>
<feature type="compositionally biased region" description="Acidic residues" evidence="2">
    <location>
        <begin position="1672"/>
        <end position="1685"/>
    </location>
</feature>
<accession>A0A8S1C179</accession>
<feature type="compositionally biased region" description="Basic and acidic residues" evidence="2">
    <location>
        <begin position="1175"/>
        <end position="1188"/>
    </location>
</feature>
<dbReference type="Gene3D" id="1.10.510.10">
    <property type="entry name" value="Transferase(Phosphotransferase) domain 1"/>
    <property type="match status" value="1"/>
</dbReference>
<feature type="region of interest" description="Disordered" evidence="2">
    <location>
        <begin position="1672"/>
        <end position="1692"/>
    </location>
</feature>
<keyword evidence="6" id="KW-1185">Reference proteome</keyword>
<feature type="region of interest" description="Disordered" evidence="2">
    <location>
        <begin position="1118"/>
        <end position="1150"/>
    </location>
</feature>
<feature type="compositionally biased region" description="Polar residues" evidence="2">
    <location>
        <begin position="1594"/>
        <end position="1606"/>
    </location>
</feature>
<feature type="compositionally biased region" description="Acidic residues" evidence="2">
    <location>
        <begin position="781"/>
        <end position="790"/>
    </location>
</feature>
<feature type="binding site" evidence="1">
    <location>
        <position position="218"/>
    </location>
    <ligand>
        <name>ATP</name>
        <dbReference type="ChEBI" id="CHEBI:30616"/>
    </ligand>
</feature>
<feature type="chain" id="PRO_5035757543" description="Protein kinase domain-containing protein" evidence="3">
    <location>
        <begin position="22"/>
        <end position="1819"/>
    </location>
</feature>
<evidence type="ECO:0000313" key="5">
    <source>
        <dbReference type="EMBL" id="CAB3361891.1"/>
    </source>
</evidence>
<dbReference type="OrthoDB" id="5973359at2759"/>
<dbReference type="Proteomes" id="UP000494165">
    <property type="component" value="Unassembled WGS sequence"/>
</dbReference>
<gene>
    <name evidence="5" type="ORF">CLODIP_2_CD01691</name>
</gene>
<dbReference type="InterPro" id="IPR000719">
    <property type="entry name" value="Prot_kinase_dom"/>
</dbReference>
<dbReference type="PRINTS" id="PR00109">
    <property type="entry name" value="TYRKINASE"/>
</dbReference>
<evidence type="ECO:0000259" key="4">
    <source>
        <dbReference type="PROSITE" id="PS50011"/>
    </source>
</evidence>
<dbReference type="InterPro" id="IPR001245">
    <property type="entry name" value="Ser-Thr/Tyr_kinase_cat_dom"/>
</dbReference>
<feature type="region of interest" description="Disordered" evidence="2">
    <location>
        <begin position="1165"/>
        <end position="1199"/>
    </location>
</feature>
<dbReference type="SUPFAM" id="SSF56112">
    <property type="entry name" value="Protein kinase-like (PK-like)"/>
    <property type="match status" value="1"/>
</dbReference>
<feature type="region of interest" description="Disordered" evidence="2">
    <location>
        <begin position="1499"/>
        <end position="1529"/>
    </location>
</feature>
<name>A0A8S1C179_9INSE</name>
<feature type="region of interest" description="Disordered" evidence="2">
    <location>
        <begin position="1796"/>
        <end position="1819"/>
    </location>
</feature>
<dbReference type="InterPro" id="IPR017441">
    <property type="entry name" value="Protein_kinase_ATP_BS"/>
</dbReference>
<feature type="compositionally biased region" description="Basic and acidic residues" evidence="2">
    <location>
        <begin position="1519"/>
        <end position="1529"/>
    </location>
</feature>
<keyword evidence="3" id="KW-0732">Signal</keyword>
<evidence type="ECO:0000313" key="6">
    <source>
        <dbReference type="Proteomes" id="UP000494165"/>
    </source>
</evidence>
<feature type="domain" description="Protein kinase" evidence="4">
    <location>
        <begin position="186"/>
        <end position="460"/>
    </location>
</feature>